<evidence type="ECO:0000259" key="8">
    <source>
        <dbReference type="Pfam" id="PF04024"/>
    </source>
</evidence>
<evidence type="ECO:0000256" key="5">
    <source>
        <dbReference type="ARBA" id="ARBA00023136"/>
    </source>
</evidence>
<name>A0A840NKT1_9PSEU</name>
<sequence length="115" mass="11857">MTETTNHRFDETTAQVDAPSASTATAAPGAEHVPGAESTGRDQTTGTTNGAAAEPAYRRFRRRRDGLIAGVCGGVGDLLGVDATLVRVGLVAATILGFGSGILLYLVCWVLVPQD</sequence>
<feature type="compositionally biased region" description="Basic and acidic residues" evidence="6">
    <location>
        <begin position="1"/>
        <end position="11"/>
    </location>
</feature>
<keyword evidence="10" id="KW-1185">Reference proteome</keyword>
<dbReference type="PANTHER" id="PTHR33885:SF3">
    <property type="entry name" value="PHAGE SHOCK PROTEIN C"/>
    <property type="match status" value="1"/>
</dbReference>
<evidence type="ECO:0000313" key="10">
    <source>
        <dbReference type="Proteomes" id="UP000580474"/>
    </source>
</evidence>
<organism evidence="9 10">
    <name type="scientific">Saccharopolyspora gloriosae</name>
    <dbReference type="NCBI Taxonomy" id="455344"/>
    <lineage>
        <taxon>Bacteria</taxon>
        <taxon>Bacillati</taxon>
        <taxon>Actinomycetota</taxon>
        <taxon>Actinomycetes</taxon>
        <taxon>Pseudonocardiales</taxon>
        <taxon>Pseudonocardiaceae</taxon>
        <taxon>Saccharopolyspora</taxon>
    </lineage>
</organism>
<dbReference type="GO" id="GO:0005886">
    <property type="term" value="C:plasma membrane"/>
    <property type="evidence" value="ECO:0007669"/>
    <property type="project" value="UniProtKB-SubCell"/>
</dbReference>
<evidence type="ECO:0000313" key="9">
    <source>
        <dbReference type="EMBL" id="MBB5072184.1"/>
    </source>
</evidence>
<feature type="region of interest" description="Disordered" evidence="6">
    <location>
        <begin position="1"/>
        <end position="56"/>
    </location>
</feature>
<comment type="subcellular location">
    <subcellularLocation>
        <location evidence="1">Cell membrane</location>
        <topology evidence="1">Single-pass membrane protein</topology>
    </subcellularLocation>
</comment>
<evidence type="ECO:0000256" key="1">
    <source>
        <dbReference type="ARBA" id="ARBA00004162"/>
    </source>
</evidence>
<protein>
    <submittedName>
        <fullName evidence="9">Phage shock protein PspC (Stress-responsive transcriptional regulator)</fullName>
    </submittedName>
</protein>
<dbReference type="Proteomes" id="UP000580474">
    <property type="component" value="Unassembled WGS sequence"/>
</dbReference>
<keyword evidence="2" id="KW-1003">Cell membrane</keyword>
<reference evidence="9 10" key="1">
    <citation type="submission" date="2020-08" db="EMBL/GenBank/DDBJ databases">
        <title>Sequencing the genomes of 1000 actinobacteria strains.</title>
        <authorList>
            <person name="Klenk H.-P."/>
        </authorList>
    </citation>
    <scope>NUCLEOTIDE SEQUENCE [LARGE SCALE GENOMIC DNA]</scope>
    <source>
        <strain evidence="9 10">DSM 45582</strain>
    </source>
</reference>
<keyword evidence="5 7" id="KW-0472">Membrane</keyword>
<evidence type="ECO:0000256" key="2">
    <source>
        <dbReference type="ARBA" id="ARBA00022475"/>
    </source>
</evidence>
<keyword evidence="3 7" id="KW-0812">Transmembrane</keyword>
<dbReference type="EMBL" id="JACHIV010000001">
    <property type="protein sequence ID" value="MBB5072184.1"/>
    <property type="molecule type" value="Genomic_DNA"/>
</dbReference>
<dbReference type="InterPro" id="IPR007168">
    <property type="entry name" value="Phageshock_PspC_N"/>
</dbReference>
<proteinExistence type="predicted"/>
<keyword evidence="4 7" id="KW-1133">Transmembrane helix</keyword>
<evidence type="ECO:0000256" key="6">
    <source>
        <dbReference type="SAM" id="MobiDB-lite"/>
    </source>
</evidence>
<accession>A0A840NKT1</accession>
<feature type="transmembrane region" description="Helical" evidence="7">
    <location>
        <begin position="91"/>
        <end position="112"/>
    </location>
</feature>
<evidence type="ECO:0000256" key="4">
    <source>
        <dbReference type="ARBA" id="ARBA00022989"/>
    </source>
</evidence>
<dbReference type="InterPro" id="IPR052027">
    <property type="entry name" value="PspC"/>
</dbReference>
<feature type="compositionally biased region" description="Polar residues" evidence="6">
    <location>
        <begin position="41"/>
        <end position="50"/>
    </location>
</feature>
<dbReference type="RefSeq" id="WP_184483350.1">
    <property type="nucleotide sequence ID" value="NZ_JACHIV010000001.1"/>
</dbReference>
<evidence type="ECO:0000256" key="7">
    <source>
        <dbReference type="SAM" id="Phobius"/>
    </source>
</evidence>
<gene>
    <name evidence="9" type="ORF">BJ969_005272</name>
</gene>
<comment type="caution">
    <text evidence="9">The sequence shown here is derived from an EMBL/GenBank/DDBJ whole genome shotgun (WGS) entry which is preliminary data.</text>
</comment>
<feature type="compositionally biased region" description="Low complexity" evidence="6">
    <location>
        <begin position="18"/>
        <end position="28"/>
    </location>
</feature>
<feature type="transmembrane region" description="Helical" evidence="7">
    <location>
        <begin position="67"/>
        <end position="85"/>
    </location>
</feature>
<dbReference type="PANTHER" id="PTHR33885">
    <property type="entry name" value="PHAGE SHOCK PROTEIN C"/>
    <property type="match status" value="1"/>
</dbReference>
<feature type="domain" description="Phage shock protein PspC N-terminal" evidence="8">
    <location>
        <begin position="60"/>
        <end position="114"/>
    </location>
</feature>
<dbReference type="Pfam" id="PF04024">
    <property type="entry name" value="PspC"/>
    <property type="match status" value="1"/>
</dbReference>
<evidence type="ECO:0000256" key="3">
    <source>
        <dbReference type="ARBA" id="ARBA00022692"/>
    </source>
</evidence>
<dbReference type="AlphaFoldDB" id="A0A840NKT1"/>